<keyword evidence="7 12" id="KW-0489">Methyltransferase</keyword>
<accession>A0ABZ3FPK0</accession>
<dbReference type="SUPFAM" id="SSF88697">
    <property type="entry name" value="PUA domain-like"/>
    <property type="match status" value="1"/>
</dbReference>
<comment type="subcellular location">
    <subcellularLocation>
        <location evidence="1 12">Cytoplasm</location>
    </subcellularLocation>
</comment>
<evidence type="ECO:0000256" key="5">
    <source>
        <dbReference type="ARBA" id="ARBA00022490"/>
    </source>
</evidence>
<evidence type="ECO:0000256" key="10">
    <source>
        <dbReference type="ARBA" id="ARBA00025699"/>
    </source>
</evidence>
<feature type="domain" description="Ribosomal RNA small subunit methyltransferase E methyltransferase" evidence="13">
    <location>
        <begin position="78"/>
        <end position="237"/>
    </location>
</feature>
<evidence type="ECO:0000256" key="8">
    <source>
        <dbReference type="ARBA" id="ARBA00022679"/>
    </source>
</evidence>
<dbReference type="PANTHER" id="PTHR30027:SF3">
    <property type="entry name" value="16S RRNA (URACIL(1498)-N(3))-METHYLTRANSFERASE"/>
    <property type="match status" value="1"/>
</dbReference>
<evidence type="ECO:0000256" key="2">
    <source>
        <dbReference type="ARBA" id="ARBA00005528"/>
    </source>
</evidence>
<dbReference type="Proteomes" id="UP001442841">
    <property type="component" value="Chromosome"/>
</dbReference>
<dbReference type="GO" id="GO:0008168">
    <property type="term" value="F:methyltransferase activity"/>
    <property type="evidence" value="ECO:0007669"/>
    <property type="project" value="UniProtKB-KW"/>
</dbReference>
<sequence length="247" mass="26242">MTRSLFLADLPDPLPAAGSAYRLAGDEGRHASVVRRIRAGEEILLADGSGRGVLCRTVGGDKQGLDLEVLDRLPDAPETLHLIAVQGLAKGDRGELAVEMLTEVGVAEIRPWQASRSIVKWVGERGEKSRAKWQATAREATKQSRRLRVPLVGDTLTTRTLAALLAEVDLALVLHEDATESLSDIRVPTSGRVALVIGPEGGISREELDQLTAAGARAVSISDGVLRTSTAGVVAAGHLLLRRDTSD</sequence>
<evidence type="ECO:0000313" key="14">
    <source>
        <dbReference type="EMBL" id="XAN07100.1"/>
    </source>
</evidence>
<dbReference type="PIRSF" id="PIRSF015601">
    <property type="entry name" value="MTase_slr0722"/>
    <property type="match status" value="1"/>
</dbReference>
<comment type="similarity">
    <text evidence="2 12">Belongs to the RNA methyltransferase RsmE family.</text>
</comment>
<name>A0ABZ3FPK0_9ACTN</name>
<comment type="function">
    <text evidence="10 12">Specifically methylates the N3 position of the uracil ring of uridine 1498 (m3U1498) in 16S rRNA. Acts on the fully assembled 30S ribosomal subunit.</text>
</comment>
<dbReference type="EC" id="2.1.1.193" evidence="3 12"/>
<dbReference type="SUPFAM" id="SSF75217">
    <property type="entry name" value="alpha/beta knot"/>
    <property type="match status" value="1"/>
</dbReference>
<dbReference type="CDD" id="cd18084">
    <property type="entry name" value="RsmE-like"/>
    <property type="match status" value="1"/>
</dbReference>
<evidence type="ECO:0000256" key="4">
    <source>
        <dbReference type="ARBA" id="ARBA00013673"/>
    </source>
</evidence>
<evidence type="ECO:0000256" key="1">
    <source>
        <dbReference type="ARBA" id="ARBA00004496"/>
    </source>
</evidence>
<dbReference type="InterPro" id="IPR029026">
    <property type="entry name" value="tRNA_m1G_MTases_N"/>
</dbReference>
<keyword evidence="5 12" id="KW-0963">Cytoplasm</keyword>
<evidence type="ECO:0000256" key="9">
    <source>
        <dbReference type="ARBA" id="ARBA00022691"/>
    </source>
</evidence>
<reference evidence="14 15" key="1">
    <citation type="submission" date="2024-04" db="EMBL/GenBank/DDBJ databases">
        <title>Isolation of an actinomycete strain from pig manure.</title>
        <authorList>
            <person name="Gong T."/>
            <person name="Yu Z."/>
            <person name="An M."/>
            <person name="Wei C."/>
            <person name="Yang W."/>
            <person name="Liu L."/>
        </authorList>
    </citation>
    <scope>NUCLEOTIDE SEQUENCE [LARGE SCALE GENOMIC DNA]</scope>
    <source>
        <strain evidence="14 15">ZF39</strain>
    </source>
</reference>
<evidence type="ECO:0000256" key="11">
    <source>
        <dbReference type="ARBA" id="ARBA00047944"/>
    </source>
</evidence>
<evidence type="ECO:0000256" key="7">
    <source>
        <dbReference type="ARBA" id="ARBA00022603"/>
    </source>
</evidence>
<dbReference type="NCBIfam" id="TIGR00046">
    <property type="entry name" value="RsmE family RNA methyltransferase"/>
    <property type="match status" value="1"/>
</dbReference>
<dbReference type="InterPro" id="IPR006700">
    <property type="entry name" value="RsmE"/>
</dbReference>
<keyword evidence="9 12" id="KW-0949">S-adenosyl-L-methionine</keyword>
<evidence type="ECO:0000259" key="13">
    <source>
        <dbReference type="Pfam" id="PF04452"/>
    </source>
</evidence>
<keyword evidence="6 12" id="KW-0698">rRNA processing</keyword>
<evidence type="ECO:0000256" key="3">
    <source>
        <dbReference type="ARBA" id="ARBA00012328"/>
    </source>
</evidence>
<protein>
    <recommendedName>
        <fullName evidence="4 12">Ribosomal RNA small subunit methyltransferase E</fullName>
        <ecNumber evidence="3 12">2.1.1.193</ecNumber>
    </recommendedName>
</protein>
<keyword evidence="15" id="KW-1185">Reference proteome</keyword>
<gene>
    <name evidence="14" type="ORF">AADG42_07260</name>
</gene>
<evidence type="ECO:0000256" key="6">
    <source>
        <dbReference type="ARBA" id="ARBA00022552"/>
    </source>
</evidence>
<dbReference type="Pfam" id="PF04452">
    <property type="entry name" value="Methyltrans_RNA"/>
    <property type="match status" value="1"/>
</dbReference>
<dbReference type="GO" id="GO:0032259">
    <property type="term" value="P:methylation"/>
    <property type="evidence" value="ECO:0007669"/>
    <property type="project" value="UniProtKB-KW"/>
</dbReference>
<dbReference type="PANTHER" id="PTHR30027">
    <property type="entry name" value="RIBOSOMAL RNA SMALL SUBUNIT METHYLTRANSFERASE E"/>
    <property type="match status" value="1"/>
</dbReference>
<evidence type="ECO:0000313" key="15">
    <source>
        <dbReference type="Proteomes" id="UP001442841"/>
    </source>
</evidence>
<keyword evidence="8 12" id="KW-0808">Transferase</keyword>
<evidence type="ECO:0000256" key="12">
    <source>
        <dbReference type="PIRNR" id="PIRNR015601"/>
    </source>
</evidence>
<comment type="catalytic activity">
    <reaction evidence="11 12">
        <text>uridine(1498) in 16S rRNA + S-adenosyl-L-methionine = N(3)-methyluridine(1498) in 16S rRNA + S-adenosyl-L-homocysteine + H(+)</text>
        <dbReference type="Rhea" id="RHEA:42920"/>
        <dbReference type="Rhea" id="RHEA-COMP:10283"/>
        <dbReference type="Rhea" id="RHEA-COMP:10284"/>
        <dbReference type="ChEBI" id="CHEBI:15378"/>
        <dbReference type="ChEBI" id="CHEBI:57856"/>
        <dbReference type="ChEBI" id="CHEBI:59789"/>
        <dbReference type="ChEBI" id="CHEBI:65315"/>
        <dbReference type="ChEBI" id="CHEBI:74502"/>
        <dbReference type="EC" id="2.1.1.193"/>
    </reaction>
</comment>
<dbReference type="NCBIfam" id="NF008693">
    <property type="entry name" value="PRK11713.2-3"/>
    <property type="match status" value="1"/>
</dbReference>
<dbReference type="Gene3D" id="3.40.1280.10">
    <property type="match status" value="1"/>
</dbReference>
<dbReference type="InterPro" id="IPR046886">
    <property type="entry name" value="RsmE_MTase_dom"/>
</dbReference>
<dbReference type="InterPro" id="IPR015947">
    <property type="entry name" value="PUA-like_sf"/>
</dbReference>
<organism evidence="14 15">
    <name type="scientific">Ammonicoccus fulvus</name>
    <dbReference type="NCBI Taxonomy" id="3138240"/>
    <lineage>
        <taxon>Bacteria</taxon>
        <taxon>Bacillati</taxon>
        <taxon>Actinomycetota</taxon>
        <taxon>Actinomycetes</taxon>
        <taxon>Propionibacteriales</taxon>
        <taxon>Propionibacteriaceae</taxon>
        <taxon>Ammonicoccus</taxon>
    </lineage>
</organism>
<proteinExistence type="inferred from homology"/>
<dbReference type="Gene3D" id="2.40.240.20">
    <property type="entry name" value="Hypothetical PUA domain-like, domain 1"/>
    <property type="match status" value="1"/>
</dbReference>
<dbReference type="RefSeq" id="WP_425308553.1">
    <property type="nucleotide sequence ID" value="NZ_CP154795.1"/>
</dbReference>
<dbReference type="InterPro" id="IPR029028">
    <property type="entry name" value="Alpha/beta_knot_MTases"/>
</dbReference>
<dbReference type="EMBL" id="CP154795">
    <property type="protein sequence ID" value="XAN07100.1"/>
    <property type="molecule type" value="Genomic_DNA"/>
</dbReference>